<dbReference type="SUPFAM" id="SSF81383">
    <property type="entry name" value="F-box domain"/>
    <property type="match status" value="1"/>
</dbReference>
<name>A0AA38WIT6_9ASTR</name>
<dbReference type="AlphaFoldDB" id="A0AA38WIT6"/>
<gene>
    <name evidence="3" type="ORF">OSB04_015494</name>
</gene>
<feature type="domain" description="F-box associated beta-propeller type 3" evidence="2">
    <location>
        <begin position="2"/>
        <end position="205"/>
    </location>
</feature>
<dbReference type="Pfam" id="PF08268">
    <property type="entry name" value="FBA_3"/>
    <property type="match status" value="1"/>
</dbReference>
<evidence type="ECO:0000313" key="3">
    <source>
        <dbReference type="EMBL" id="KAJ9551449.1"/>
    </source>
</evidence>
<dbReference type="PANTHER" id="PTHR31672:SF10">
    <property type="entry name" value="F-BOX DOMAIN-CONTAINING PROTEIN"/>
    <property type="match status" value="1"/>
</dbReference>
<dbReference type="InterPro" id="IPR013187">
    <property type="entry name" value="F-box-assoc_dom_typ3"/>
</dbReference>
<dbReference type="NCBIfam" id="TIGR01640">
    <property type="entry name" value="F_box_assoc_1"/>
    <property type="match status" value="1"/>
</dbReference>
<dbReference type="Proteomes" id="UP001172457">
    <property type="component" value="Chromosome 4"/>
</dbReference>
<dbReference type="InterPro" id="IPR017451">
    <property type="entry name" value="F-box-assoc_interact_dom"/>
</dbReference>
<evidence type="ECO:0000259" key="2">
    <source>
        <dbReference type="Pfam" id="PF08268"/>
    </source>
</evidence>
<dbReference type="PANTHER" id="PTHR31672">
    <property type="entry name" value="BNACNNG10540D PROTEIN"/>
    <property type="match status" value="1"/>
</dbReference>
<dbReference type="InterPro" id="IPR001810">
    <property type="entry name" value="F-box_dom"/>
</dbReference>
<sequence>MAVIWNPAIRRSVAVAVPDVVDHKFQFRSVVGFGVCPATMDPKLVNITFIDDEEKIQSISCIPFQVMVFTLSSGQWTTLSGNLPRKSIQFEGRQTVIGHFIYLVGNDWSASNDEGRTLIMSFDLTTHEFAEVDIPNSLHDSYLSVSSLRESLVLLHTDQDLIQDKDVFHVWMMDDGDSKAFTKLFTINPPNAYVWETLGFRESGEPIIEWTHDETDGTSALGVYEPGLEDIKDLGIRGNNDSFNGSSSTESLLLLDHEDGRIIMVKSSDHRRLPIKSLLRFRSVCKAWKSIHLFIRLYCWLHHSLTAATSSSSDKNTKAMMIKLIKYVSLFDDDQSFALTVLLSFKEQDYSTALMVWSNSEVSFDLTTHEFAEVDIPNSLHHSYLSLSRLRESLVLLHTDQDLIQDKEVFHVWMMDDGDSKEFTKLFTINPPNAYLWQTLGFRESGEPIIEWTQDEMDRTSALGVYEPGLEDIRDLGFVENRSMEFLHRIVASVGSCGWPHYKVLSCEEWMQRWICMADLTPQETLHGLRYAKAHRRWVKKRSLCLEAEFIFAVEVR</sequence>
<dbReference type="InterPro" id="IPR050796">
    <property type="entry name" value="SCF_F-box_component"/>
</dbReference>
<dbReference type="Pfam" id="PF00646">
    <property type="entry name" value="F-box"/>
    <property type="match status" value="1"/>
</dbReference>
<dbReference type="EMBL" id="JARYMX010000004">
    <property type="protein sequence ID" value="KAJ9551449.1"/>
    <property type="molecule type" value="Genomic_DNA"/>
</dbReference>
<evidence type="ECO:0000313" key="4">
    <source>
        <dbReference type="Proteomes" id="UP001172457"/>
    </source>
</evidence>
<accession>A0AA38WIT6</accession>
<feature type="domain" description="F-box" evidence="1">
    <location>
        <begin position="271"/>
        <end position="291"/>
    </location>
</feature>
<proteinExistence type="predicted"/>
<evidence type="ECO:0008006" key="5">
    <source>
        <dbReference type="Google" id="ProtNLM"/>
    </source>
</evidence>
<dbReference type="InterPro" id="IPR036047">
    <property type="entry name" value="F-box-like_dom_sf"/>
</dbReference>
<reference evidence="3" key="1">
    <citation type="submission" date="2023-03" db="EMBL/GenBank/DDBJ databases">
        <title>Chromosome-scale reference genome and RAD-based genetic map of yellow starthistle (Centaurea solstitialis) reveal putative structural variation and QTLs associated with invader traits.</title>
        <authorList>
            <person name="Reatini B."/>
            <person name="Cang F.A."/>
            <person name="Jiang Q."/>
            <person name="Mckibben M.T.W."/>
            <person name="Barker M.S."/>
            <person name="Rieseberg L.H."/>
            <person name="Dlugosch K.M."/>
        </authorList>
    </citation>
    <scope>NUCLEOTIDE SEQUENCE</scope>
    <source>
        <strain evidence="3">CAN-66</strain>
        <tissue evidence="3">Leaf</tissue>
    </source>
</reference>
<evidence type="ECO:0000259" key="1">
    <source>
        <dbReference type="Pfam" id="PF00646"/>
    </source>
</evidence>
<keyword evidence="4" id="KW-1185">Reference proteome</keyword>
<organism evidence="3 4">
    <name type="scientific">Centaurea solstitialis</name>
    <name type="common">yellow star-thistle</name>
    <dbReference type="NCBI Taxonomy" id="347529"/>
    <lineage>
        <taxon>Eukaryota</taxon>
        <taxon>Viridiplantae</taxon>
        <taxon>Streptophyta</taxon>
        <taxon>Embryophyta</taxon>
        <taxon>Tracheophyta</taxon>
        <taxon>Spermatophyta</taxon>
        <taxon>Magnoliopsida</taxon>
        <taxon>eudicotyledons</taxon>
        <taxon>Gunneridae</taxon>
        <taxon>Pentapetalae</taxon>
        <taxon>asterids</taxon>
        <taxon>campanulids</taxon>
        <taxon>Asterales</taxon>
        <taxon>Asteraceae</taxon>
        <taxon>Carduoideae</taxon>
        <taxon>Cardueae</taxon>
        <taxon>Centaureinae</taxon>
        <taxon>Centaurea</taxon>
    </lineage>
</organism>
<comment type="caution">
    <text evidence="3">The sequence shown here is derived from an EMBL/GenBank/DDBJ whole genome shotgun (WGS) entry which is preliminary data.</text>
</comment>
<protein>
    <recommendedName>
        <fullName evidence="5">F-box associated domain-containing protein</fullName>
    </recommendedName>
</protein>